<dbReference type="InterPro" id="IPR036271">
    <property type="entry name" value="Tet_transcr_reg_TetR-rel_C_sf"/>
</dbReference>
<evidence type="ECO:0000256" key="1">
    <source>
        <dbReference type="ARBA" id="ARBA00023015"/>
    </source>
</evidence>
<evidence type="ECO:0000256" key="3">
    <source>
        <dbReference type="ARBA" id="ARBA00023163"/>
    </source>
</evidence>
<comment type="caution">
    <text evidence="6">The sequence shown here is derived from an EMBL/GenBank/DDBJ whole genome shotgun (WGS) entry which is preliminary data.</text>
</comment>
<gene>
    <name evidence="6" type="ORF">AB0I48_10510</name>
</gene>
<proteinExistence type="predicted"/>
<keyword evidence="2 4" id="KW-0238">DNA-binding</keyword>
<dbReference type="PANTHER" id="PTHR30055:SF234">
    <property type="entry name" value="HTH-TYPE TRANSCRIPTIONAL REGULATOR BETI"/>
    <property type="match status" value="1"/>
</dbReference>
<organism evidence="6 7">
    <name type="scientific">Nocardia aurea</name>
    <dbReference type="NCBI Taxonomy" id="2144174"/>
    <lineage>
        <taxon>Bacteria</taxon>
        <taxon>Bacillati</taxon>
        <taxon>Actinomycetota</taxon>
        <taxon>Actinomycetes</taxon>
        <taxon>Mycobacteriales</taxon>
        <taxon>Nocardiaceae</taxon>
        <taxon>Nocardia</taxon>
    </lineage>
</organism>
<protein>
    <submittedName>
        <fullName evidence="6">Helix-turn-helix domain-containing protein</fullName>
    </submittedName>
</protein>
<dbReference type="EMBL" id="JBFAKC010000004">
    <property type="protein sequence ID" value="MEV0707986.1"/>
    <property type="molecule type" value="Genomic_DNA"/>
</dbReference>
<evidence type="ECO:0000256" key="4">
    <source>
        <dbReference type="PROSITE-ProRule" id="PRU00335"/>
    </source>
</evidence>
<evidence type="ECO:0000259" key="5">
    <source>
        <dbReference type="PROSITE" id="PS50977"/>
    </source>
</evidence>
<dbReference type="SUPFAM" id="SSF48498">
    <property type="entry name" value="Tetracyclin repressor-like, C-terminal domain"/>
    <property type="match status" value="1"/>
</dbReference>
<feature type="DNA-binding region" description="H-T-H motif" evidence="4">
    <location>
        <begin position="37"/>
        <end position="56"/>
    </location>
</feature>
<dbReference type="Gene3D" id="1.10.357.10">
    <property type="entry name" value="Tetracycline Repressor, domain 2"/>
    <property type="match status" value="1"/>
</dbReference>
<keyword evidence="7" id="KW-1185">Reference proteome</keyword>
<dbReference type="SUPFAM" id="SSF46689">
    <property type="entry name" value="Homeodomain-like"/>
    <property type="match status" value="1"/>
</dbReference>
<dbReference type="PANTHER" id="PTHR30055">
    <property type="entry name" value="HTH-TYPE TRANSCRIPTIONAL REGULATOR RUTR"/>
    <property type="match status" value="1"/>
</dbReference>
<reference evidence="6 7" key="1">
    <citation type="submission" date="2024-06" db="EMBL/GenBank/DDBJ databases">
        <title>The Natural Products Discovery Center: Release of the First 8490 Sequenced Strains for Exploring Actinobacteria Biosynthetic Diversity.</title>
        <authorList>
            <person name="Kalkreuter E."/>
            <person name="Kautsar S.A."/>
            <person name="Yang D."/>
            <person name="Bader C.D."/>
            <person name="Teijaro C.N."/>
            <person name="Fluegel L."/>
            <person name="Davis C.M."/>
            <person name="Simpson J.R."/>
            <person name="Lauterbach L."/>
            <person name="Steele A.D."/>
            <person name="Gui C."/>
            <person name="Meng S."/>
            <person name="Li G."/>
            <person name="Viehrig K."/>
            <person name="Ye F."/>
            <person name="Su P."/>
            <person name="Kiefer A.F."/>
            <person name="Nichols A."/>
            <person name="Cepeda A.J."/>
            <person name="Yan W."/>
            <person name="Fan B."/>
            <person name="Jiang Y."/>
            <person name="Adhikari A."/>
            <person name="Zheng C.-J."/>
            <person name="Schuster L."/>
            <person name="Cowan T.M."/>
            <person name="Smanski M.J."/>
            <person name="Chevrette M.G."/>
            <person name="De Carvalho L.P.S."/>
            <person name="Shen B."/>
        </authorList>
    </citation>
    <scope>NUCLEOTIDE SEQUENCE [LARGE SCALE GENOMIC DNA]</scope>
    <source>
        <strain evidence="6 7">NPDC050403</strain>
    </source>
</reference>
<keyword evidence="3" id="KW-0804">Transcription</keyword>
<evidence type="ECO:0000313" key="7">
    <source>
        <dbReference type="Proteomes" id="UP001551695"/>
    </source>
</evidence>
<dbReference type="RefSeq" id="WP_157978520.1">
    <property type="nucleotide sequence ID" value="NZ_JBFAKC010000004.1"/>
</dbReference>
<dbReference type="Pfam" id="PF00440">
    <property type="entry name" value="TetR_N"/>
    <property type="match status" value="1"/>
</dbReference>
<evidence type="ECO:0000313" key="6">
    <source>
        <dbReference type="EMBL" id="MEV0707986.1"/>
    </source>
</evidence>
<name>A0ABV3FS34_9NOCA</name>
<sequence>MSTASRVNRGRAAAAENRAAILVAARDIFAEHGRSASMTLIAQTAGVGQGSLYRHFPTRGQLIHAVYESNLVALESLAQQDESTIDDLLEALYRQLTDAAAFIAVLDSTESHNPHLASIRARLRKLLSDKFSDIRGRGSLRDEITANDIYLAFGMLAALLHQTPPSDRRGAARHAWGLLRHALYRTDHPTPVIAADGSGDRT</sequence>
<dbReference type="InterPro" id="IPR009057">
    <property type="entry name" value="Homeodomain-like_sf"/>
</dbReference>
<dbReference type="Proteomes" id="UP001551695">
    <property type="component" value="Unassembled WGS sequence"/>
</dbReference>
<feature type="domain" description="HTH tetR-type" evidence="5">
    <location>
        <begin position="15"/>
        <end position="74"/>
    </location>
</feature>
<dbReference type="PRINTS" id="PR00455">
    <property type="entry name" value="HTHTETR"/>
</dbReference>
<dbReference type="PROSITE" id="PS50977">
    <property type="entry name" value="HTH_TETR_2"/>
    <property type="match status" value="1"/>
</dbReference>
<evidence type="ECO:0000256" key="2">
    <source>
        <dbReference type="ARBA" id="ARBA00023125"/>
    </source>
</evidence>
<dbReference type="InterPro" id="IPR001647">
    <property type="entry name" value="HTH_TetR"/>
</dbReference>
<accession>A0ABV3FS34</accession>
<keyword evidence="1" id="KW-0805">Transcription regulation</keyword>
<dbReference type="InterPro" id="IPR050109">
    <property type="entry name" value="HTH-type_TetR-like_transc_reg"/>
</dbReference>